<evidence type="ECO:0000313" key="3">
    <source>
        <dbReference type="EMBL" id="GJT57120.1"/>
    </source>
</evidence>
<accession>A0ABQ5F2P2</accession>
<sequence>MVAGDSDDTLVCCIENMVEYHIMDSDEKTLDIARVGDVVLKTSFYTSWTLKDVRYILGLKRRLISIGQLGEEGYHVGFRDQQWKVTKGSLVVAHGNKYGSLYMVEHQRLGDMSRIGMNILASKGNIPDVRKVDIYFYKWFGETEEAFLHNVREDKETIETAAGVSVENDSIVAEHGLSSEITQRPDGSSNTSEAFLHGDLDEDMYMTQPEGFQSVGKEENLVFKLKKSLYGYRDNGSDMAKFNKPKIPCIESLLALCLVSAACSVCLAVQKCKSSSIVEGKVVQSLQRLLEMESSEVISLLVGDC</sequence>
<protein>
    <submittedName>
        <fullName evidence="3">Retrovirus-related pol polyprotein from transposon TNT 1-94</fullName>
    </submittedName>
</protein>
<dbReference type="InterPro" id="IPR054722">
    <property type="entry name" value="PolX-like_BBD"/>
</dbReference>
<evidence type="ECO:0000313" key="4">
    <source>
        <dbReference type="Proteomes" id="UP001151760"/>
    </source>
</evidence>
<keyword evidence="4" id="KW-1185">Reference proteome</keyword>
<dbReference type="Proteomes" id="UP001151760">
    <property type="component" value="Unassembled WGS sequence"/>
</dbReference>
<evidence type="ECO:0000259" key="1">
    <source>
        <dbReference type="Pfam" id="PF07727"/>
    </source>
</evidence>
<dbReference type="Pfam" id="PF07727">
    <property type="entry name" value="RVT_2"/>
    <property type="match status" value="1"/>
</dbReference>
<reference evidence="3" key="2">
    <citation type="submission" date="2022-01" db="EMBL/GenBank/DDBJ databases">
        <authorList>
            <person name="Yamashiro T."/>
            <person name="Shiraishi A."/>
            <person name="Satake H."/>
            <person name="Nakayama K."/>
        </authorList>
    </citation>
    <scope>NUCLEOTIDE SEQUENCE</scope>
</reference>
<evidence type="ECO:0000259" key="2">
    <source>
        <dbReference type="Pfam" id="PF22936"/>
    </source>
</evidence>
<name>A0ABQ5F2P2_9ASTR</name>
<proteinExistence type="predicted"/>
<organism evidence="3 4">
    <name type="scientific">Tanacetum coccineum</name>
    <dbReference type="NCBI Taxonomy" id="301880"/>
    <lineage>
        <taxon>Eukaryota</taxon>
        <taxon>Viridiplantae</taxon>
        <taxon>Streptophyta</taxon>
        <taxon>Embryophyta</taxon>
        <taxon>Tracheophyta</taxon>
        <taxon>Spermatophyta</taxon>
        <taxon>Magnoliopsida</taxon>
        <taxon>eudicotyledons</taxon>
        <taxon>Gunneridae</taxon>
        <taxon>Pentapetalae</taxon>
        <taxon>asterids</taxon>
        <taxon>campanulids</taxon>
        <taxon>Asterales</taxon>
        <taxon>Asteraceae</taxon>
        <taxon>Asteroideae</taxon>
        <taxon>Anthemideae</taxon>
        <taxon>Anthemidinae</taxon>
        <taxon>Tanacetum</taxon>
    </lineage>
</organism>
<comment type="caution">
    <text evidence="3">The sequence shown here is derived from an EMBL/GenBank/DDBJ whole genome shotgun (WGS) entry which is preliminary data.</text>
</comment>
<reference evidence="3" key="1">
    <citation type="journal article" date="2022" name="Int. J. Mol. Sci.">
        <title>Draft Genome of Tanacetum Coccineum: Genomic Comparison of Closely Related Tanacetum-Family Plants.</title>
        <authorList>
            <person name="Yamashiro T."/>
            <person name="Shiraishi A."/>
            <person name="Nakayama K."/>
            <person name="Satake H."/>
        </authorList>
    </citation>
    <scope>NUCLEOTIDE SEQUENCE</scope>
</reference>
<gene>
    <name evidence="3" type="ORF">Tco_0992174</name>
</gene>
<feature type="domain" description="Reverse transcriptase Ty1/copia-type" evidence="1">
    <location>
        <begin position="192"/>
        <end position="236"/>
    </location>
</feature>
<dbReference type="EMBL" id="BQNB010016904">
    <property type="protein sequence ID" value="GJT57120.1"/>
    <property type="molecule type" value="Genomic_DNA"/>
</dbReference>
<feature type="domain" description="Retrovirus-related Pol polyprotein from transposon TNT 1-94-like beta-barrel" evidence="2">
    <location>
        <begin position="22"/>
        <end position="74"/>
    </location>
</feature>
<dbReference type="Pfam" id="PF22936">
    <property type="entry name" value="Pol_BBD"/>
    <property type="match status" value="1"/>
</dbReference>
<dbReference type="InterPro" id="IPR013103">
    <property type="entry name" value="RVT_2"/>
</dbReference>